<evidence type="ECO:0000256" key="9">
    <source>
        <dbReference type="SAM" id="MobiDB-lite"/>
    </source>
</evidence>
<evidence type="ECO:0000256" key="4">
    <source>
        <dbReference type="ARBA" id="ARBA00022723"/>
    </source>
</evidence>
<dbReference type="Proteomes" id="UP001515480">
    <property type="component" value="Unassembled WGS sequence"/>
</dbReference>
<dbReference type="GO" id="GO:0017108">
    <property type="term" value="F:5'-flap endonuclease activity"/>
    <property type="evidence" value="ECO:0007669"/>
    <property type="project" value="TreeGrafter"/>
</dbReference>
<sequence length="891" mass="94820">MAGRKRSRALASPANRSPARRDEPASRFGACPICGVTVPLFKINEARPAPSAGPMALLFCRVCTHGHHLDGHVEPQSQSTLALPVHTEGSHPSASHGGEPASRGGGGSSSEAAGRSTHTRTSTTPLARAFGIATPATPDIVEKSIYARRALASFMPAYSNRLKDRSYPGAGRREDGAPSHCDPRRQNSWMIYPRAARTRRVSAAAALAAVASTASRETELLSAEEVSIAERVSRLSHRCQLACALAFEEAGGWAAVSGLDLEETAAEGEDTPAEDGAHGLAEAVDAGLLRALDLAAIAQELPALLPVLSRLKVASLRELLATYCLTPPPALAPSPKGTTDASPAAPTVSRGPSGATALPSASEHLASHLVSYLRRRRAFDVGPLASALGPCVAMPSNVVEALHRSSLVFFCSAGYCADEAALMLRGLTPIPQLRPDVELPMGWACGSGGVDGDDGTDRPIGRTVHPCYASRDELLRVERCIQVADEAEAAGTDGSLLCADASRGSNDDSSAVPASWEERLESALLMLTAADHPVGSMSICRVIDAGCAQLRRLKRAGESVRVLRAALQVAHAPPRWRAGAWVALLRDLQTTGHMMAALRMCEGAHTSDGFVPIDSQSTPVVTLSRYQLLVARRTLRKLAVPPRRWKKPQLPEMRTAKEVRMAAKAVVTSSGPYRRAGWVAPGGTLVSVEELVLSRARAAGYTIALHTENALFLALFSMLLWDAIFLPLPGAFSSRYQDCPHDLIGECGAFYTRRETTIEQILQLVRRGEAPSMLARSHEANYGQCCIGLDWSRFDVQTLQTIVEGLGGDVVATICLELARDFSGMSHGAPDLLLVRVEESTAGASCRPSAKLVEVKGPGDKLSEKQQVWIDILLQSGANVEVCYVDQEPQA</sequence>
<evidence type="ECO:0000256" key="1">
    <source>
        <dbReference type="ARBA" id="ARBA00000983"/>
    </source>
</evidence>
<evidence type="ECO:0000313" key="12">
    <source>
        <dbReference type="Proteomes" id="UP001515480"/>
    </source>
</evidence>
<keyword evidence="12" id="KW-1185">Reference proteome</keyword>
<keyword evidence="5 8" id="KW-0378">Hydrolase</keyword>
<dbReference type="EMBL" id="JBGBPQ010000018">
    <property type="protein sequence ID" value="KAL1507444.1"/>
    <property type="molecule type" value="Genomic_DNA"/>
</dbReference>
<evidence type="ECO:0000256" key="3">
    <source>
        <dbReference type="ARBA" id="ARBA00022722"/>
    </source>
</evidence>
<dbReference type="GO" id="GO:0046872">
    <property type="term" value="F:metal ion binding"/>
    <property type="evidence" value="ECO:0007669"/>
    <property type="project" value="UniProtKB-KW"/>
</dbReference>
<accession>A0AB34IW45</accession>
<comment type="caution">
    <text evidence="11">The sequence shown here is derived from an EMBL/GenBank/DDBJ whole genome shotgun (WGS) entry which is preliminary data.</text>
</comment>
<proteinExistence type="inferred from homology"/>
<dbReference type="InterPro" id="IPR014883">
    <property type="entry name" value="VRR_NUC"/>
</dbReference>
<comment type="cofactor">
    <cofactor evidence="8">
        <name>Mg(2+)</name>
        <dbReference type="ChEBI" id="CHEBI:18420"/>
    </cofactor>
    <cofactor evidence="8">
        <name>Mn(2+)</name>
        <dbReference type="ChEBI" id="CHEBI:29035"/>
    </cofactor>
</comment>
<dbReference type="EC" id="3.1.4.1" evidence="8"/>
<keyword evidence="3 8" id="KW-0540">Nuclease</keyword>
<keyword evidence="8" id="KW-0227">DNA damage</keyword>
<evidence type="ECO:0000256" key="7">
    <source>
        <dbReference type="ARBA" id="ARBA00023211"/>
    </source>
</evidence>
<comment type="function">
    <text evidence="8">Nuclease required for the repair of DNA interstrand cross-links (ICL). Acts as a 5'-3' exonuclease that anchors at a cut end of DNA and cleaves DNA successively at every third nucleotide, allowing to excise an ICL from one strand through flanking incisions.</text>
</comment>
<feature type="region of interest" description="Disordered" evidence="9">
    <location>
        <begin position="331"/>
        <end position="358"/>
    </location>
</feature>
<protein>
    <recommendedName>
        <fullName evidence="8">Fanconi-associated nuclease</fullName>
        <ecNumber evidence="8">3.1.4.1</ecNumber>
    </recommendedName>
</protein>
<evidence type="ECO:0000256" key="2">
    <source>
        <dbReference type="ARBA" id="ARBA00005533"/>
    </source>
</evidence>
<evidence type="ECO:0000256" key="8">
    <source>
        <dbReference type="RuleBase" id="RU365033"/>
    </source>
</evidence>
<comment type="catalytic activity">
    <reaction evidence="1 8">
        <text>Hydrolytically removes 5'-nucleotides successively from the 3'-hydroxy termini of 3'-hydroxy-terminated oligonucleotides.</text>
        <dbReference type="EC" id="3.1.4.1"/>
    </reaction>
</comment>
<dbReference type="InterPro" id="IPR033315">
    <property type="entry name" value="Fan1-like"/>
</dbReference>
<dbReference type="InterPro" id="IPR011856">
    <property type="entry name" value="tRNA_endonuc-like_dom_sf"/>
</dbReference>
<dbReference type="GO" id="GO:0004528">
    <property type="term" value="F:phosphodiesterase I activity"/>
    <property type="evidence" value="ECO:0007669"/>
    <property type="project" value="UniProtKB-EC"/>
</dbReference>
<dbReference type="AlphaFoldDB" id="A0AB34IW45"/>
<dbReference type="PANTHER" id="PTHR15749:SF4">
    <property type="entry name" value="FANCONI-ASSOCIATED NUCLEASE 1"/>
    <property type="match status" value="1"/>
</dbReference>
<feature type="domain" description="VRR-NUC" evidence="10">
    <location>
        <begin position="775"/>
        <end position="887"/>
    </location>
</feature>
<keyword evidence="6 8" id="KW-0460">Magnesium</keyword>
<feature type="region of interest" description="Disordered" evidence="9">
    <location>
        <begin position="1"/>
        <end position="28"/>
    </location>
</feature>
<evidence type="ECO:0000259" key="10">
    <source>
        <dbReference type="SMART" id="SM00990"/>
    </source>
</evidence>
<dbReference type="Gene3D" id="3.40.1350.10">
    <property type="match status" value="1"/>
</dbReference>
<dbReference type="Pfam" id="PF08774">
    <property type="entry name" value="VRR_NUC"/>
    <property type="match status" value="1"/>
</dbReference>
<keyword evidence="7 8" id="KW-0464">Manganese</keyword>
<keyword evidence="8" id="KW-0234">DNA repair</keyword>
<feature type="region of interest" description="Disordered" evidence="9">
    <location>
        <begin position="71"/>
        <end position="130"/>
    </location>
</feature>
<dbReference type="GO" id="GO:0070336">
    <property type="term" value="F:flap-structured DNA binding"/>
    <property type="evidence" value="ECO:0007669"/>
    <property type="project" value="TreeGrafter"/>
</dbReference>
<dbReference type="SMART" id="SM00990">
    <property type="entry name" value="VRR_NUC"/>
    <property type="match status" value="1"/>
</dbReference>
<reference evidence="11 12" key="1">
    <citation type="journal article" date="2024" name="Science">
        <title>Giant polyketide synthase enzymes in the biosynthesis of giant marine polyether toxins.</title>
        <authorList>
            <person name="Fallon T.R."/>
            <person name="Shende V.V."/>
            <person name="Wierzbicki I.H."/>
            <person name="Pendleton A.L."/>
            <person name="Watervoot N.F."/>
            <person name="Auber R.P."/>
            <person name="Gonzalez D.J."/>
            <person name="Wisecaver J.H."/>
            <person name="Moore B.S."/>
        </authorList>
    </citation>
    <scope>NUCLEOTIDE SEQUENCE [LARGE SCALE GENOMIC DNA]</scope>
    <source>
        <strain evidence="11 12">12B1</strain>
    </source>
</reference>
<name>A0AB34IW45_PRYPA</name>
<dbReference type="GO" id="GO:0008409">
    <property type="term" value="F:5'-3' exonuclease activity"/>
    <property type="evidence" value="ECO:0007669"/>
    <property type="project" value="TreeGrafter"/>
</dbReference>
<keyword evidence="8" id="KW-0539">Nucleus</keyword>
<evidence type="ECO:0000256" key="5">
    <source>
        <dbReference type="ARBA" id="ARBA00022801"/>
    </source>
</evidence>
<dbReference type="GO" id="GO:0036297">
    <property type="term" value="P:interstrand cross-link repair"/>
    <property type="evidence" value="ECO:0007669"/>
    <property type="project" value="InterPro"/>
</dbReference>
<evidence type="ECO:0000256" key="6">
    <source>
        <dbReference type="ARBA" id="ARBA00022842"/>
    </source>
</evidence>
<evidence type="ECO:0000313" key="11">
    <source>
        <dbReference type="EMBL" id="KAL1507444.1"/>
    </source>
</evidence>
<comment type="similarity">
    <text evidence="2 8">Belongs to the FAN1 family.</text>
</comment>
<gene>
    <name evidence="11" type="ORF">AB1Y20_008282</name>
</gene>
<dbReference type="GO" id="GO:0005634">
    <property type="term" value="C:nucleus"/>
    <property type="evidence" value="ECO:0007669"/>
    <property type="project" value="UniProtKB-SubCell"/>
</dbReference>
<keyword evidence="4 8" id="KW-0479">Metal-binding</keyword>
<comment type="subcellular location">
    <subcellularLocation>
        <location evidence="8">Nucleus</location>
    </subcellularLocation>
</comment>
<dbReference type="PANTHER" id="PTHR15749">
    <property type="entry name" value="FANCONI-ASSOCIATED NUCLEASE 1"/>
    <property type="match status" value="1"/>
</dbReference>
<organism evidence="11 12">
    <name type="scientific">Prymnesium parvum</name>
    <name type="common">Toxic golden alga</name>
    <dbReference type="NCBI Taxonomy" id="97485"/>
    <lineage>
        <taxon>Eukaryota</taxon>
        <taxon>Haptista</taxon>
        <taxon>Haptophyta</taxon>
        <taxon>Prymnesiophyceae</taxon>
        <taxon>Prymnesiales</taxon>
        <taxon>Prymnesiaceae</taxon>
        <taxon>Prymnesium</taxon>
    </lineage>
</organism>